<keyword evidence="3" id="KW-0378">Hydrolase</keyword>
<dbReference type="Gene3D" id="3.30.420.10">
    <property type="entry name" value="Ribonuclease H-like superfamily/Ribonuclease H"/>
    <property type="match status" value="1"/>
</dbReference>
<evidence type="ECO:0000313" key="6">
    <source>
        <dbReference type="EMBL" id="KAL2046348.1"/>
    </source>
</evidence>
<dbReference type="Pfam" id="PF00929">
    <property type="entry name" value="RNase_T"/>
    <property type="match status" value="1"/>
</dbReference>
<dbReference type="SUPFAM" id="SSF53098">
    <property type="entry name" value="Ribonuclease H-like"/>
    <property type="match status" value="1"/>
</dbReference>
<accession>A0ABR4AKQ5</accession>
<evidence type="ECO:0000256" key="4">
    <source>
        <dbReference type="ARBA" id="ARBA00022839"/>
    </source>
</evidence>
<dbReference type="SMART" id="SM00479">
    <property type="entry name" value="EXOIII"/>
    <property type="match status" value="1"/>
</dbReference>
<dbReference type="InterPro" id="IPR022894">
    <property type="entry name" value="Oligoribonuclease"/>
</dbReference>
<keyword evidence="7" id="KW-1185">Reference proteome</keyword>
<keyword evidence="2" id="KW-0540">Nuclease</keyword>
<dbReference type="InterPro" id="IPR013520">
    <property type="entry name" value="Ribonucl_H"/>
</dbReference>
<feature type="domain" description="Exonuclease" evidence="5">
    <location>
        <begin position="35"/>
        <end position="213"/>
    </location>
</feature>
<evidence type="ECO:0000259" key="5">
    <source>
        <dbReference type="SMART" id="SM00479"/>
    </source>
</evidence>
<comment type="caution">
    <text evidence="6">The sequence shown here is derived from an EMBL/GenBank/DDBJ whole genome shotgun (WGS) entry which is preliminary data.</text>
</comment>
<dbReference type="PANTHER" id="PTHR11046">
    <property type="entry name" value="OLIGORIBONUCLEASE, MITOCHONDRIAL"/>
    <property type="match status" value="1"/>
</dbReference>
<organism evidence="6 7">
    <name type="scientific">Stereocaulon virgatum</name>
    <dbReference type="NCBI Taxonomy" id="373712"/>
    <lineage>
        <taxon>Eukaryota</taxon>
        <taxon>Fungi</taxon>
        <taxon>Dikarya</taxon>
        <taxon>Ascomycota</taxon>
        <taxon>Pezizomycotina</taxon>
        <taxon>Lecanoromycetes</taxon>
        <taxon>OSLEUM clade</taxon>
        <taxon>Lecanoromycetidae</taxon>
        <taxon>Lecanorales</taxon>
        <taxon>Lecanorineae</taxon>
        <taxon>Stereocaulaceae</taxon>
        <taxon>Stereocaulon</taxon>
    </lineage>
</organism>
<dbReference type="InterPro" id="IPR012337">
    <property type="entry name" value="RNaseH-like_sf"/>
</dbReference>
<dbReference type="EMBL" id="JBEFKJ010000004">
    <property type="protein sequence ID" value="KAL2046348.1"/>
    <property type="molecule type" value="Genomic_DNA"/>
</dbReference>
<evidence type="ECO:0000313" key="7">
    <source>
        <dbReference type="Proteomes" id="UP001590950"/>
    </source>
</evidence>
<reference evidence="6 7" key="1">
    <citation type="submission" date="2024-09" db="EMBL/GenBank/DDBJ databases">
        <title>Rethinking Asexuality: The Enigmatic Case of Functional Sexual Genes in Lepraria (Stereocaulaceae).</title>
        <authorList>
            <person name="Doellman M."/>
            <person name="Sun Y."/>
            <person name="Barcenas-Pena A."/>
            <person name="Lumbsch H.T."/>
            <person name="Grewe F."/>
        </authorList>
    </citation>
    <scope>NUCLEOTIDE SEQUENCE [LARGE SCALE GENOMIC DNA]</scope>
    <source>
        <strain evidence="6 7">Mercado 3170</strain>
    </source>
</reference>
<evidence type="ECO:0000256" key="2">
    <source>
        <dbReference type="ARBA" id="ARBA00022722"/>
    </source>
</evidence>
<evidence type="ECO:0000256" key="3">
    <source>
        <dbReference type="ARBA" id="ARBA00022801"/>
    </source>
</evidence>
<dbReference type="Proteomes" id="UP001590950">
    <property type="component" value="Unassembled WGS sequence"/>
</dbReference>
<gene>
    <name evidence="6" type="ORF">N7G274_001795</name>
</gene>
<sequence length="216" mass="24454">MLSSLLKSILVPLVSPHIASRDLRRNMTKVRSNHPLVWIDCEMTGLDPEKETIMSISCFVTDAQLRLLDEKGWDSIIHHDKVALDRMGDWCTETHGASGLTAACIKSTTTPEAAANGLLEYIKKYSPEPRKGLLAGNSVHCDKSFLCKSPYNKVMDYLSYRILDVSTLKEAARRWSSDEVLLNVPPKKLLHQAREDILESIEEARYYRDKCFAEKS</sequence>
<evidence type="ECO:0000256" key="1">
    <source>
        <dbReference type="ARBA" id="ARBA00009921"/>
    </source>
</evidence>
<dbReference type="NCBIfam" id="NF003765">
    <property type="entry name" value="PRK05359.1"/>
    <property type="match status" value="1"/>
</dbReference>
<name>A0ABR4AKQ5_9LECA</name>
<dbReference type="InterPro" id="IPR036397">
    <property type="entry name" value="RNaseH_sf"/>
</dbReference>
<protein>
    <recommendedName>
        <fullName evidence="5">Exonuclease domain-containing protein</fullName>
    </recommendedName>
</protein>
<comment type="similarity">
    <text evidence="1">Belongs to the oligoribonuclease family.</text>
</comment>
<keyword evidence="4" id="KW-0269">Exonuclease</keyword>
<proteinExistence type="inferred from homology"/>
<dbReference type="CDD" id="cd06135">
    <property type="entry name" value="Orn"/>
    <property type="match status" value="1"/>
</dbReference>
<dbReference type="PANTHER" id="PTHR11046:SF0">
    <property type="entry name" value="OLIGORIBONUCLEASE, MITOCHONDRIAL"/>
    <property type="match status" value="1"/>
</dbReference>